<protein>
    <recommendedName>
        <fullName evidence="3">Alpha/beta hydrolase</fullName>
    </recommendedName>
</protein>
<dbReference type="SUPFAM" id="SSF53474">
    <property type="entry name" value="alpha/beta-Hydrolases"/>
    <property type="match status" value="1"/>
</dbReference>
<reference evidence="1 2" key="1">
    <citation type="submission" date="2014-10" db="EMBL/GenBank/DDBJ databases">
        <title>Draft genome sequence of Pseudomonas chlororaphis EA105.</title>
        <authorList>
            <person name="McCully L.M."/>
            <person name="Bitzer A.S."/>
            <person name="Spence C."/>
            <person name="Bais H."/>
            <person name="Silby M.W."/>
        </authorList>
    </citation>
    <scope>NUCLEOTIDE SEQUENCE [LARGE SCALE GENOMIC DNA]</scope>
    <source>
        <strain evidence="1 2">EA105</strain>
    </source>
</reference>
<evidence type="ECO:0000313" key="1">
    <source>
        <dbReference type="EMBL" id="KHA73108.1"/>
    </source>
</evidence>
<name>A0A0A6DBA1_9PSED</name>
<dbReference type="InterPro" id="IPR029058">
    <property type="entry name" value="AB_hydrolase_fold"/>
</dbReference>
<dbReference type="PATRIC" id="fig|587753.9.peg.5755"/>
<dbReference type="Proteomes" id="UP000030564">
    <property type="component" value="Unassembled WGS sequence"/>
</dbReference>
<dbReference type="EMBL" id="JSFK01000007">
    <property type="protein sequence ID" value="KHA73108.1"/>
    <property type="molecule type" value="Genomic_DNA"/>
</dbReference>
<dbReference type="AlphaFoldDB" id="A0A0A6DBA1"/>
<gene>
    <name evidence="1" type="ORF">NZ35_12400</name>
</gene>
<dbReference type="OrthoDB" id="8596489at2"/>
<evidence type="ECO:0008006" key="3">
    <source>
        <dbReference type="Google" id="ProtNLM"/>
    </source>
</evidence>
<comment type="caution">
    <text evidence="1">The sequence shown here is derived from an EMBL/GenBank/DDBJ whole genome shotgun (WGS) entry which is preliminary data.</text>
</comment>
<accession>A0A0A6DBA1</accession>
<proteinExistence type="predicted"/>
<evidence type="ECO:0000313" key="2">
    <source>
        <dbReference type="Proteomes" id="UP000030564"/>
    </source>
</evidence>
<organism evidence="1 2">
    <name type="scientific">Pseudomonas chlororaphis</name>
    <dbReference type="NCBI Taxonomy" id="587753"/>
    <lineage>
        <taxon>Bacteria</taxon>
        <taxon>Pseudomonadati</taxon>
        <taxon>Pseudomonadota</taxon>
        <taxon>Gammaproteobacteria</taxon>
        <taxon>Pseudomonadales</taxon>
        <taxon>Pseudomonadaceae</taxon>
        <taxon>Pseudomonas</taxon>
    </lineage>
</organism>
<sequence length="244" mass="27304">MPAETVTCAKGNNYKLHKEHALTDKKDVSDKPVPVESTKAIVLFIGGAGDKEKYYFSGPYKNIREAWVTFDDRTRKLQKQGRYKSDWLGYNEVRGKQDIQRHVLSLIPYKSCPVYIVGHSLGGWNGAHLTKIMSEWGYRVQMLITLDPVGEGALVWLGSDIHRERPEPITNDWINIKAAPTQRDPSDGVAEFGEKWLVSCGPSVNVSVDTNHANAFGLFNAPIAGRKSASDFLFESIMKEFSGE</sequence>